<name>A0A9D4MX79_DREPO</name>
<comment type="caution">
    <text evidence="1">The sequence shown here is derived from an EMBL/GenBank/DDBJ whole genome shotgun (WGS) entry which is preliminary data.</text>
</comment>
<protein>
    <submittedName>
        <fullName evidence="1">Uncharacterized protein</fullName>
    </submittedName>
</protein>
<dbReference type="AlphaFoldDB" id="A0A9D4MX79"/>
<evidence type="ECO:0000313" key="1">
    <source>
        <dbReference type="EMBL" id="KAH3884181.1"/>
    </source>
</evidence>
<accession>A0A9D4MX79</accession>
<dbReference type="Proteomes" id="UP000828390">
    <property type="component" value="Unassembled WGS sequence"/>
</dbReference>
<reference evidence="1" key="1">
    <citation type="journal article" date="2019" name="bioRxiv">
        <title>The Genome of the Zebra Mussel, Dreissena polymorpha: A Resource for Invasive Species Research.</title>
        <authorList>
            <person name="McCartney M.A."/>
            <person name="Auch B."/>
            <person name="Kono T."/>
            <person name="Mallez S."/>
            <person name="Zhang Y."/>
            <person name="Obille A."/>
            <person name="Becker A."/>
            <person name="Abrahante J.E."/>
            <person name="Garbe J."/>
            <person name="Badalamenti J.P."/>
            <person name="Herman A."/>
            <person name="Mangelson H."/>
            <person name="Liachko I."/>
            <person name="Sullivan S."/>
            <person name="Sone E.D."/>
            <person name="Koren S."/>
            <person name="Silverstein K.A.T."/>
            <person name="Beckman K.B."/>
            <person name="Gohl D.M."/>
        </authorList>
    </citation>
    <scope>NUCLEOTIDE SEQUENCE</scope>
    <source>
        <strain evidence="1">Duluth1</strain>
        <tissue evidence="1">Whole animal</tissue>
    </source>
</reference>
<keyword evidence="2" id="KW-1185">Reference proteome</keyword>
<evidence type="ECO:0000313" key="2">
    <source>
        <dbReference type="Proteomes" id="UP000828390"/>
    </source>
</evidence>
<proteinExistence type="predicted"/>
<dbReference type="EMBL" id="JAIWYP010000001">
    <property type="protein sequence ID" value="KAH3884181.1"/>
    <property type="molecule type" value="Genomic_DNA"/>
</dbReference>
<gene>
    <name evidence="1" type="ORF">DPMN_008154</name>
</gene>
<sequence>MDLKSDQVQNLLAVFASIYVSVTGPYWEVVTSGNVPYVQLYSYIQNLETFLQKCIETPSILLKGEPDWCGQEYYVPMKPRLADA</sequence>
<organism evidence="1 2">
    <name type="scientific">Dreissena polymorpha</name>
    <name type="common">Zebra mussel</name>
    <name type="synonym">Mytilus polymorpha</name>
    <dbReference type="NCBI Taxonomy" id="45954"/>
    <lineage>
        <taxon>Eukaryota</taxon>
        <taxon>Metazoa</taxon>
        <taxon>Spiralia</taxon>
        <taxon>Lophotrochozoa</taxon>
        <taxon>Mollusca</taxon>
        <taxon>Bivalvia</taxon>
        <taxon>Autobranchia</taxon>
        <taxon>Heteroconchia</taxon>
        <taxon>Euheterodonta</taxon>
        <taxon>Imparidentia</taxon>
        <taxon>Neoheterodontei</taxon>
        <taxon>Myida</taxon>
        <taxon>Dreissenoidea</taxon>
        <taxon>Dreissenidae</taxon>
        <taxon>Dreissena</taxon>
    </lineage>
</organism>
<reference evidence="1" key="2">
    <citation type="submission" date="2020-11" db="EMBL/GenBank/DDBJ databases">
        <authorList>
            <person name="McCartney M.A."/>
            <person name="Auch B."/>
            <person name="Kono T."/>
            <person name="Mallez S."/>
            <person name="Becker A."/>
            <person name="Gohl D.M."/>
            <person name="Silverstein K.A.T."/>
            <person name="Koren S."/>
            <person name="Bechman K.B."/>
            <person name="Herman A."/>
            <person name="Abrahante J.E."/>
            <person name="Garbe J."/>
        </authorList>
    </citation>
    <scope>NUCLEOTIDE SEQUENCE</scope>
    <source>
        <strain evidence="1">Duluth1</strain>
        <tissue evidence="1">Whole animal</tissue>
    </source>
</reference>